<feature type="region of interest" description="Disordered" evidence="1">
    <location>
        <begin position="381"/>
        <end position="447"/>
    </location>
</feature>
<gene>
    <name evidence="2" type="ORF">GQX73_g7226</name>
</gene>
<feature type="compositionally biased region" description="Polar residues" evidence="1">
    <location>
        <begin position="387"/>
        <end position="399"/>
    </location>
</feature>
<accession>A0A7C8IL41</accession>
<dbReference type="EMBL" id="WUBL01000091">
    <property type="protein sequence ID" value="KAF2966349.1"/>
    <property type="molecule type" value="Genomic_DNA"/>
</dbReference>
<reference evidence="2 3" key="1">
    <citation type="submission" date="2019-12" db="EMBL/GenBank/DDBJ databases">
        <title>Draft genome sequence of the ascomycete Xylaria multiplex DSM 110363.</title>
        <authorList>
            <person name="Buettner E."/>
            <person name="Kellner H."/>
        </authorList>
    </citation>
    <scope>NUCLEOTIDE SEQUENCE [LARGE SCALE GENOMIC DNA]</scope>
    <source>
        <strain evidence="2 3">DSM 110363</strain>
    </source>
</reference>
<evidence type="ECO:0000256" key="1">
    <source>
        <dbReference type="SAM" id="MobiDB-lite"/>
    </source>
</evidence>
<dbReference type="AlphaFoldDB" id="A0A7C8IL41"/>
<protein>
    <submittedName>
        <fullName evidence="2">Uncharacterized protein</fullName>
    </submittedName>
</protein>
<sequence>MQSTNEMSTYFPHQDLGQVPSGSFHGLTRDCTCQCPPADTTTAFKRQLAEDDDDIQFISEKPVKRRRISEKKSTITKLQQPMTPFAATPNTESTAALNPSTVATEMSENDLKNMERRLSTGMVGLQPDIHAVELTYALRGVSMPVLENFVLDQPFRKPRPLSPPELSPKQLPSTISSAMLSVQSDQHVPGAFGFKKTPNSQSPCGTCSHTCCQAEKLAMTQDLTKIAIDTHQDHALETPVKFGGHTTQISSTHGKSVALDSTLMPPPPLTTLTPPEPSHHTPCVESSPRLTENYYHHNVLAHSQKQPCQVCSRMRHQAQLARVQGLPIVNTALPPHFISQHYHPSYGQHLSPQVMTAPTSNMHGFRPDFVPVMIPNNGGSFVPLTPGLQQASPHQNLETEQQKRPPSEQSSKPKSPQTSHLKNTTTSPSVTSSPIKPPPSLIQPTYRKPSPNLIVDVAETCQQKFPFEEVAKRHNVPVDKVFEVFAAIIQVSRRSHSFPSSHISGALAT</sequence>
<comment type="caution">
    <text evidence="2">The sequence shown here is derived from an EMBL/GenBank/DDBJ whole genome shotgun (WGS) entry which is preliminary data.</text>
</comment>
<keyword evidence="3" id="KW-1185">Reference proteome</keyword>
<dbReference type="OrthoDB" id="3515338at2759"/>
<feature type="compositionally biased region" description="Low complexity" evidence="1">
    <location>
        <begin position="424"/>
        <end position="434"/>
    </location>
</feature>
<name>A0A7C8IL41_9PEZI</name>
<evidence type="ECO:0000313" key="2">
    <source>
        <dbReference type="EMBL" id="KAF2966349.1"/>
    </source>
</evidence>
<proteinExistence type="predicted"/>
<organism evidence="2 3">
    <name type="scientific">Xylaria multiplex</name>
    <dbReference type="NCBI Taxonomy" id="323545"/>
    <lineage>
        <taxon>Eukaryota</taxon>
        <taxon>Fungi</taxon>
        <taxon>Dikarya</taxon>
        <taxon>Ascomycota</taxon>
        <taxon>Pezizomycotina</taxon>
        <taxon>Sordariomycetes</taxon>
        <taxon>Xylariomycetidae</taxon>
        <taxon>Xylariales</taxon>
        <taxon>Xylariaceae</taxon>
        <taxon>Xylaria</taxon>
    </lineage>
</organism>
<feature type="compositionally biased region" description="Low complexity" evidence="1">
    <location>
        <begin position="407"/>
        <end position="417"/>
    </location>
</feature>
<dbReference type="Proteomes" id="UP000481858">
    <property type="component" value="Unassembled WGS sequence"/>
</dbReference>
<dbReference type="InParanoid" id="A0A7C8IL41"/>
<evidence type="ECO:0000313" key="3">
    <source>
        <dbReference type="Proteomes" id="UP000481858"/>
    </source>
</evidence>